<reference evidence="3" key="1">
    <citation type="submission" date="2021-01" db="EMBL/GenBank/DDBJ databases">
        <title>Modified the classification status of verrucomicrobia.</title>
        <authorList>
            <person name="Feng X."/>
        </authorList>
    </citation>
    <scope>NUCLEOTIDE SEQUENCE</scope>
    <source>
        <strain evidence="3">5K15</strain>
    </source>
</reference>
<sequence>MFNDLLTSAKGPGVIGLGLGLVVLIGFGSLAFLVLEDNSGGKGLYEEIKNKEKHVQTLEEKAKKWTETIKQYSEKREVANQLAAVKGNLKSQQALVASAEAEVAELNDQISATQQRFESYKDSYRLAERARAVGEKIPTLTIKNGKVYENVVIRRVFAEGMDIIHKNGGTLITLKLLPDDLLERFQFSDDDAATAKKNKAARIAYANKGAAAYGKSVKVNALKSKQNSLKFEIQQMTQSITEAQRSITLNRAAAERAQAKAREHSSKASAARAAGRHSMQGALATKEEARAANFNKTADKLTRLISSKKQEIEKARRQVADLEDEIRAVQAKKK</sequence>
<feature type="coiled-coil region" evidence="1">
    <location>
        <begin position="41"/>
        <end position="123"/>
    </location>
</feature>
<keyword evidence="2" id="KW-0472">Membrane</keyword>
<comment type="caution">
    <text evidence="3">The sequence shown here is derived from an EMBL/GenBank/DDBJ whole genome shotgun (WGS) entry which is preliminary data.</text>
</comment>
<proteinExistence type="predicted"/>
<organism evidence="3 4">
    <name type="scientific">Oceaniferula flava</name>
    <dbReference type="NCBI Taxonomy" id="2800421"/>
    <lineage>
        <taxon>Bacteria</taxon>
        <taxon>Pseudomonadati</taxon>
        <taxon>Verrucomicrobiota</taxon>
        <taxon>Verrucomicrobiia</taxon>
        <taxon>Verrucomicrobiales</taxon>
        <taxon>Verrucomicrobiaceae</taxon>
        <taxon>Oceaniferula</taxon>
    </lineage>
</organism>
<name>A0AAE2SCC7_9BACT</name>
<dbReference type="EMBL" id="JAENIG010000001">
    <property type="protein sequence ID" value="MBK1853671.1"/>
    <property type="molecule type" value="Genomic_DNA"/>
</dbReference>
<keyword evidence="2" id="KW-1133">Transmembrane helix</keyword>
<feature type="transmembrane region" description="Helical" evidence="2">
    <location>
        <begin position="12"/>
        <end position="35"/>
    </location>
</feature>
<accession>A0AAE2SCC7</accession>
<protein>
    <submittedName>
        <fullName evidence="3">Uncharacterized protein</fullName>
    </submittedName>
</protein>
<keyword evidence="4" id="KW-1185">Reference proteome</keyword>
<gene>
    <name evidence="3" type="ORF">JIN83_01755</name>
</gene>
<dbReference type="RefSeq" id="WP_309488267.1">
    <property type="nucleotide sequence ID" value="NZ_JAENIG010000001.1"/>
</dbReference>
<feature type="coiled-coil region" evidence="1">
    <location>
        <begin position="298"/>
        <end position="332"/>
    </location>
</feature>
<evidence type="ECO:0000313" key="4">
    <source>
        <dbReference type="Proteomes" id="UP000634206"/>
    </source>
</evidence>
<dbReference type="AlphaFoldDB" id="A0AAE2SCC7"/>
<keyword evidence="2" id="KW-0812">Transmembrane</keyword>
<dbReference type="Proteomes" id="UP000634206">
    <property type="component" value="Unassembled WGS sequence"/>
</dbReference>
<evidence type="ECO:0000256" key="1">
    <source>
        <dbReference type="SAM" id="Coils"/>
    </source>
</evidence>
<evidence type="ECO:0000313" key="3">
    <source>
        <dbReference type="EMBL" id="MBK1853671.1"/>
    </source>
</evidence>
<keyword evidence="1" id="KW-0175">Coiled coil</keyword>
<evidence type="ECO:0000256" key="2">
    <source>
        <dbReference type="SAM" id="Phobius"/>
    </source>
</evidence>